<gene>
    <name evidence="3" type="ORF">MSAN_00726200</name>
</gene>
<feature type="region of interest" description="Disordered" evidence="1">
    <location>
        <begin position="208"/>
        <end position="359"/>
    </location>
</feature>
<feature type="domain" description="PWWP" evidence="2">
    <location>
        <begin position="380"/>
        <end position="433"/>
    </location>
</feature>
<reference evidence="3" key="1">
    <citation type="submission" date="2020-05" db="EMBL/GenBank/DDBJ databases">
        <title>Mycena genomes resolve the evolution of fungal bioluminescence.</title>
        <authorList>
            <person name="Tsai I.J."/>
        </authorList>
    </citation>
    <scope>NUCLEOTIDE SEQUENCE</scope>
    <source>
        <strain evidence="3">160909Yilan</strain>
    </source>
</reference>
<keyword evidence="4" id="KW-1185">Reference proteome</keyword>
<dbReference type="SMART" id="SM00293">
    <property type="entry name" value="PWWP"/>
    <property type="match status" value="1"/>
</dbReference>
<feature type="compositionally biased region" description="Basic and acidic residues" evidence="1">
    <location>
        <begin position="321"/>
        <end position="332"/>
    </location>
</feature>
<sequence length="588" mass="62767">MPRTRGAAAAVAFEEEANATASTSASAQLPTRSNDSSWNGTTTSVPISQTPIPAPGEIPLVEHVDDRDSFALFEQGWILPAGQRRGGRVPIERSAAPPPKKKMRLDRGTSRLSAFSTAASEKSNIARWVAATRRTPSSVDVEHSGSTSRVHSLTVATPERTFIPPPNVIRTPDGQVIIEELDTPAIRREKNLRAREAKTLAAQAAAASASQVQADDADVLSPISPSPEPPEPYGSRSAIDRNDTADADADNDIDADADADADAESDTDADADGASELSALSDVEPPKPDGKMDNPTDTVRGPVDGEQGLVDGAQDPPPSDKQAEPMDAKDVEGITETQLRRANGRWFTPRPTAPRLTQADRERQKNLGKIVLNGQKRIEPGTLVWAKSASFPWWPAVVFSLDSDPMIPPKRRKKRKGKEHLYIVRFYDKTKSWQFLPLWIKMRQLGEIRGIDLASDDLSSTALGPQKGYHAECTAAYGIAVRVVHLFTEGWVDSSAVGVSGWGSAAAGGACDLTATPLFLLGAILCRLVCLVLTPPPDVTDSSVSASIPVEVSVSELEEEDSLAAAAAVDSWSGRVGGAQKNHSSLPP</sequence>
<proteinExistence type="predicted"/>
<evidence type="ECO:0000256" key="1">
    <source>
        <dbReference type="SAM" id="MobiDB-lite"/>
    </source>
</evidence>
<dbReference type="InterPro" id="IPR000313">
    <property type="entry name" value="PWWP_dom"/>
</dbReference>
<dbReference type="PROSITE" id="PS50812">
    <property type="entry name" value="PWWP"/>
    <property type="match status" value="1"/>
</dbReference>
<comment type="caution">
    <text evidence="3">The sequence shown here is derived from an EMBL/GenBank/DDBJ whole genome shotgun (WGS) entry which is preliminary data.</text>
</comment>
<protein>
    <submittedName>
        <fullName evidence="3">Putative bromo domain and PHD finger-containing protein 3</fullName>
    </submittedName>
</protein>
<feature type="region of interest" description="Disordered" evidence="1">
    <location>
        <begin position="1"/>
        <end position="57"/>
    </location>
</feature>
<feature type="compositionally biased region" description="Polar residues" evidence="1">
    <location>
        <begin position="28"/>
        <end position="51"/>
    </location>
</feature>
<accession>A0A8H6Z1J4</accession>
<evidence type="ECO:0000313" key="4">
    <source>
        <dbReference type="Proteomes" id="UP000623467"/>
    </source>
</evidence>
<dbReference type="Proteomes" id="UP000623467">
    <property type="component" value="Unassembled WGS sequence"/>
</dbReference>
<dbReference type="Gene3D" id="2.30.30.140">
    <property type="match status" value="1"/>
</dbReference>
<feature type="compositionally biased region" description="Low complexity" evidence="1">
    <location>
        <begin position="7"/>
        <end position="27"/>
    </location>
</feature>
<feature type="compositionally biased region" description="Basic and acidic residues" evidence="1">
    <location>
        <begin position="284"/>
        <end position="294"/>
    </location>
</feature>
<organism evidence="3 4">
    <name type="scientific">Mycena sanguinolenta</name>
    <dbReference type="NCBI Taxonomy" id="230812"/>
    <lineage>
        <taxon>Eukaryota</taxon>
        <taxon>Fungi</taxon>
        <taxon>Dikarya</taxon>
        <taxon>Basidiomycota</taxon>
        <taxon>Agaricomycotina</taxon>
        <taxon>Agaricomycetes</taxon>
        <taxon>Agaricomycetidae</taxon>
        <taxon>Agaricales</taxon>
        <taxon>Marasmiineae</taxon>
        <taxon>Mycenaceae</taxon>
        <taxon>Mycena</taxon>
    </lineage>
</organism>
<dbReference type="SUPFAM" id="SSF63748">
    <property type="entry name" value="Tudor/PWWP/MBT"/>
    <property type="match status" value="1"/>
</dbReference>
<dbReference type="OrthoDB" id="20839at2759"/>
<feature type="compositionally biased region" description="Acidic residues" evidence="1">
    <location>
        <begin position="245"/>
        <end position="273"/>
    </location>
</feature>
<feature type="region of interest" description="Disordered" evidence="1">
    <location>
        <begin position="85"/>
        <end position="108"/>
    </location>
</feature>
<dbReference type="AlphaFoldDB" id="A0A8H6Z1J4"/>
<evidence type="ECO:0000313" key="3">
    <source>
        <dbReference type="EMBL" id="KAF7370923.1"/>
    </source>
</evidence>
<evidence type="ECO:0000259" key="2">
    <source>
        <dbReference type="PROSITE" id="PS50812"/>
    </source>
</evidence>
<dbReference type="Pfam" id="PF00855">
    <property type="entry name" value="PWWP"/>
    <property type="match status" value="1"/>
</dbReference>
<dbReference type="EMBL" id="JACAZH010000004">
    <property type="protein sequence ID" value="KAF7370923.1"/>
    <property type="molecule type" value="Genomic_DNA"/>
</dbReference>
<name>A0A8H6Z1J4_9AGAR</name>
<feature type="compositionally biased region" description="Low complexity" evidence="1">
    <location>
        <begin position="208"/>
        <end position="223"/>
    </location>
</feature>